<evidence type="ECO:0000313" key="2">
    <source>
        <dbReference type="Proteomes" id="UP000275408"/>
    </source>
</evidence>
<dbReference type="EMBL" id="RCHS01000147">
    <property type="protein sequence ID" value="RMX60458.1"/>
    <property type="molecule type" value="Genomic_DNA"/>
</dbReference>
<dbReference type="AlphaFoldDB" id="A0A3M6V4E5"/>
<protein>
    <submittedName>
        <fullName evidence="1">Uncharacterized protein</fullName>
    </submittedName>
</protein>
<comment type="caution">
    <text evidence="1">The sequence shown here is derived from an EMBL/GenBank/DDBJ whole genome shotgun (WGS) entry which is preliminary data.</text>
</comment>
<dbReference type="Proteomes" id="UP000275408">
    <property type="component" value="Unassembled WGS sequence"/>
</dbReference>
<gene>
    <name evidence="1" type="ORF">pdam_00021539</name>
</gene>
<organism evidence="1 2">
    <name type="scientific">Pocillopora damicornis</name>
    <name type="common">Cauliflower coral</name>
    <name type="synonym">Millepora damicornis</name>
    <dbReference type="NCBI Taxonomy" id="46731"/>
    <lineage>
        <taxon>Eukaryota</taxon>
        <taxon>Metazoa</taxon>
        <taxon>Cnidaria</taxon>
        <taxon>Anthozoa</taxon>
        <taxon>Hexacorallia</taxon>
        <taxon>Scleractinia</taxon>
        <taxon>Astrocoeniina</taxon>
        <taxon>Pocilloporidae</taxon>
        <taxon>Pocillopora</taxon>
    </lineage>
</organism>
<sequence>MKELIFSVHEKHQAQRLPSIKEVAGLFSDNLQLLRENDNYISSEVANLPSMAHRVTKQQISELYRYDAVNMLSCMTLDVKNIHSVVHQKDKLFTVLNYSRNFGNAAKEGLKRATHRAVYHITDPNSWYPVPERARILTAIPAIVNRYHQYRWHHRAYRS</sequence>
<keyword evidence="2" id="KW-1185">Reference proteome</keyword>
<name>A0A3M6V4E5_POCDA</name>
<proteinExistence type="predicted"/>
<accession>A0A3M6V4E5</accession>
<reference evidence="1 2" key="1">
    <citation type="journal article" date="2018" name="Sci. Rep.">
        <title>Comparative analysis of the Pocillopora damicornis genome highlights role of immune system in coral evolution.</title>
        <authorList>
            <person name="Cunning R."/>
            <person name="Bay R.A."/>
            <person name="Gillette P."/>
            <person name="Baker A.C."/>
            <person name="Traylor-Knowles N."/>
        </authorList>
    </citation>
    <scope>NUCLEOTIDE SEQUENCE [LARGE SCALE GENOMIC DNA]</scope>
    <source>
        <strain evidence="1">RSMAS</strain>
        <tissue evidence="1">Whole animal</tissue>
    </source>
</reference>
<evidence type="ECO:0000313" key="1">
    <source>
        <dbReference type="EMBL" id="RMX60458.1"/>
    </source>
</evidence>